<dbReference type="GO" id="GO:0003676">
    <property type="term" value="F:nucleic acid binding"/>
    <property type="evidence" value="ECO:0007669"/>
    <property type="project" value="UniProtKB-UniRule"/>
</dbReference>
<dbReference type="SUPFAM" id="SSF82708">
    <property type="entry name" value="R3H domain"/>
    <property type="match status" value="1"/>
</dbReference>
<dbReference type="Proteomes" id="UP000011064">
    <property type="component" value="Unassembled WGS sequence"/>
</dbReference>
<dbReference type="InterPro" id="IPR001374">
    <property type="entry name" value="R3H_dom"/>
</dbReference>
<protein>
    <recommendedName>
        <fullName evidence="1">R3H domain-containing protein</fullName>
    </recommendedName>
</protein>
<dbReference type="HOGENOM" id="CLU_037542_1_1_1"/>
<name>L8FZD2_PSED2</name>
<keyword evidence="3" id="KW-1185">Reference proteome</keyword>
<gene>
    <name evidence="2" type="ORF">GMDG_07611</name>
</gene>
<dbReference type="EMBL" id="GL573409">
    <property type="protein sequence ID" value="ELR05838.1"/>
    <property type="molecule type" value="Genomic_DNA"/>
</dbReference>
<dbReference type="STRING" id="658429.L8FZD2"/>
<evidence type="ECO:0000313" key="3">
    <source>
        <dbReference type="Proteomes" id="UP000011064"/>
    </source>
</evidence>
<reference evidence="3" key="1">
    <citation type="submission" date="2010-09" db="EMBL/GenBank/DDBJ databases">
        <title>The genome sequence of Geomyces destructans 20631-21.</title>
        <authorList>
            <consortium name="The Broad Institute Genome Sequencing Platform"/>
            <person name="Cuomo C.A."/>
            <person name="Blehert D.S."/>
            <person name="Lorch J.M."/>
            <person name="Young S.K."/>
            <person name="Zeng Q."/>
            <person name="Gargeya S."/>
            <person name="Fitzgerald M."/>
            <person name="Haas B."/>
            <person name="Abouelleil A."/>
            <person name="Alvarado L."/>
            <person name="Arachchi H.M."/>
            <person name="Berlin A."/>
            <person name="Brown A."/>
            <person name="Chapman S.B."/>
            <person name="Chen Z."/>
            <person name="Dunbar C."/>
            <person name="Freedman E."/>
            <person name="Gearin G."/>
            <person name="Gellesch M."/>
            <person name="Goldberg J."/>
            <person name="Griggs A."/>
            <person name="Gujja S."/>
            <person name="Heiman D."/>
            <person name="Howarth C."/>
            <person name="Larson L."/>
            <person name="Lui A."/>
            <person name="MacDonald P.J.P."/>
            <person name="Montmayeur A."/>
            <person name="Murphy C."/>
            <person name="Neiman D."/>
            <person name="Pearson M."/>
            <person name="Priest M."/>
            <person name="Roberts A."/>
            <person name="Saif S."/>
            <person name="Shea T."/>
            <person name="Shenoy N."/>
            <person name="Sisk P."/>
            <person name="Stolte C."/>
            <person name="Sykes S."/>
            <person name="Wortman J."/>
            <person name="Nusbaum C."/>
            <person name="Birren B."/>
        </authorList>
    </citation>
    <scope>NUCLEOTIDE SEQUENCE [LARGE SCALE GENOMIC DNA]</scope>
    <source>
        <strain evidence="3">ATCC MYA-4855 / 20631-21</strain>
    </source>
</reference>
<dbReference type="SMART" id="SM00393">
    <property type="entry name" value="R3H"/>
    <property type="match status" value="1"/>
</dbReference>
<feature type="domain" description="R3H" evidence="1">
    <location>
        <begin position="50"/>
        <end position="113"/>
    </location>
</feature>
<dbReference type="Gene3D" id="3.30.1370.50">
    <property type="entry name" value="R3H-like domain"/>
    <property type="match status" value="1"/>
</dbReference>
<dbReference type="InterPro" id="IPR036867">
    <property type="entry name" value="R3H_dom_sf"/>
</dbReference>
<dbReference type="AlphaFoldDB" id="L8FZD2"/>
<evidence type="ECO:0000259" key="1">
    <source>
        <dbReference type="PROSITE" id="PS51061"/>
    </source>
</evidence>
<evidence type="ECO:0000313" key="2">
    <source>
        <dbReference type="EMBL" id="ELR05838.1"/>
    </source>
</evidence>
<dbReference type="PROSITE" id="PS51061">
    <property type="entry name" value="R3H"/>
    <property type="match status" value="1"/>
</dbReference>
<dbReference type="InParanoid" id="L8FZD2"/>
<proteinExistence type="predicted"/>
<accession>L8FZD2</accession>
<organism evidence="2 3">
    <name type="scientific">Pseudogymnoascus destructans (strain ATCC MYA-4855 / 20631-21)</name>
    <name type="common">Bat white-nose syndrome fungus</name>
    <name type="synonym">Geomyces destructans</name>
    <dbReference type="NCBI Taxonomy" id="658429"/>
    <lineage>
        <taxon>Eukaryota</taxon>
        <taxon>Fungi</taxon>
        <taxon>Dikarya</taxon>
        <taxon>Ascomycota</taxon>
        <taxon>Pezizomycotina</taxon>
        <taxon>Leotiomycetes</taxon>
        <taxon>Thelebolales</taxon>
        <taxon>Thelebolaceae</taxon>
        <taxon>Pseudogymnoascus</taxon>
    </lineage>
</organism>
<dbReference type="Pfam" id="PF01424">
    <property type="entry name" value="R3H"/>
    <property type="match status" value="1"/>
</dbReference>
<sequence length="323" mass="35008">MLVTERKTLACDNECLRLQRNAKLAAALNIPSDNTDDHIPYSTATLDYFKGSTQTQEREFRVFAADTTAKQFRFKPMSAAQRAFLHSLAEDFALDTESVDPEPHRHCLKLRPVVEAPKNAPATTGVPFNALLLANPRFALTLDELRTAVASDPATAQIAGWKIEFLPSEEIVVRASLADGVDEATLLRLKPALIKVVLEKKLAGAVALCAVDASLNVSRREDTGSAGGWSQVVKGAPVKKRVIDEWAASGKNSFTVLGSKAAGKKKEKWNVKERERQESVVENWEDAVGAWEESAEGATAAAVAGEVDESECECSRRSAGTSL</sequence>
<dbReference type="VEuPathDB" id="FungiDB:GMDG_07611"/>